<dbReference type="Gene3D" id="2.70.98.70">
    <property type="match status" value="1"/>
</dbReference>
<dbReference type="InterPro" id="IPR012480">
    <property type="entry name" value="Hepar_II_III_C"/>
</dbReference>
<comment type="subcellular location">
    <subcellularLocation>
        <location evidence="1">Periplasm</location>
    </subcellularLocation>
</comment>
<sequence length="627" mass="69297">MTESLQMLPKAVRLYGHTLTQLEPAQLLGMAERTTRNSVLTRFPLDFDGRYDAAIPRALSVATSPVETDLDLLRGELSESTVRMFQQRSRQAADGNLTFLNRTIQFRSPDQPNWFDDRFDDYPLLWPLKLYAFEPLRWATLGFKDPQAAPDRVVEVFDQWVWDWADSIEIGQPGYLRNAWTPWAVSLRIQTLTRYLAWRTGGTQEGVPERLTEVLAREIYRNSLFLINHIEGDVGGNHLVENGLALLMAGLTFSEDDNSWASKGISILGRTGAKQFLSDGGHYERSPMYHAIVTTRYVTACSVLAASDCTVPNWMTAMTRQAVAYLRYLCPPDERIPLCNDAVFGQALPLADCLEYAAAAGFSSDDRPAPAHSPASGESGYYWLDANHGRLLVDGGPVGPPHLPGHSHNDMLSVLLWVDGHRVLTDTGVYDYASDERRQYVRSVAGHNTVQVGDTEPIEIGGKYLMGARTEPSVRYEETEPAVFDGCYETASDAPASYRHNRTIVAADGWWLVRDMLSGPDTETEPSISRLHFHPDIAVTVDESGPIRASHRAATDDDPPLLSVYPLGTSDVRTTTTQYFPEFGVTQERQTVELRSGPESGTTALGYLLAPGASGGDISGSSGDGEE</sequence>
<evidence type="ECO:0000256" key="2">
    <source>
        <dbReference type="ARBA" id="ARBA00022729"/>
    </source>
</evidence>
<keyword evidence="2" id="KW-0732">Signal</keyword>
<dbReference type="Pfam" id="PF07940">
    <property type="entry name" value="Hepar_II_III_C"/>
    <property type="match status" value="1"/>
</dbReference>
<dbReference type="PANTHER" id="PTHR39210">
    <property type="entry name" value="HEPARIN-SULFATE LYASE"/>
    <property type="match status" value="1"/>
</dbReference>
<dbReference type="GO" id="GO:0042597">
    <property type="term" value="C:periplasmic space"/>
    <property type="evidence" value="ECO:0007669"/>
    <property type="project" value="UniProtKB-SubCell"/>
</dbReference>
<keyword evidence="4 8" id="KW-0456">Lyase</keyword>
<evidence type="ECO:0000256" key="3">
    <source>
        <dbReference type="ARBA" id="ARBA00022764"/>
    </source>
</evidence>
<evidence type="ECO:0000256" key="5">
    <source>
        <dbReference type="SAM" id="MobiDB-lite"/>
    </source>
</evidence>
<comment type="caution">
    <text evidence="8">The sequence shown here is derived from an EMBL/GenBank/DDBJ whole genome shotgun (WGS) entry which is preliminary data.</text>
</comment>
<dbReference type="AlphaFoldDB" id="A0A482T0A2"/>
<proteinExistence type="predicted"/>
<gene>
    <name evidence="8" type="ORF">ELS20_18200</name>
</gene>
<keyword evidence="3" id="KW-0574">Periplasm</keyword>
<reference evidence="8 9" key="1">
    <citation type="submission" date="2018-12" db="EMBL/GenBank/DDBJ databases">
        <title>Draft genome sequence of Haloarcula hispinica strain 18.1, an halophilic archaeon isolated from Chott El Jerid of Southern Tunisia.</title>
        <authorList>
            <person name="Najjari A."/>
            <person name="Ben Dhia O."/>
            <person name="Ferjani R."/>
            <person name="Mahjoubi M."/>
            <person name="Sghaier H."/>
            <person name="Elshahed M."/>
            <person name="Ouzari H.I."/>
            <person name="Cherid A."/>
            <person name="Youssef N."/>
        </authorList>
    </citation>
    <scope>NUCLEOTIDE SEQUENCE [LARGE SCALE GENOMIC DNA]</scope>
    <source>
        <strain evidence="8 9">18.1</strain>
    </source>
</reference>
<evidence type="ECO:0000256" key="1">
    <source>
        <dbReference type="ARBA" id="ARBA00004418"/>
    </source>
</evidence>
<evidence type="ECO:0000259" key="7">
    <source>
        <dbReference type="Pfam" id="PF16889"/>
    </source>
</evidence>
<dbReference type="Proteomes" id="UP000293535">
    <property type="component" value="Unassembled WGS sequence"/>
</dbReference>
<evidence type="ECO:0000313" key="8">
    <source>
        <dbReference type="EMBL" id="RYJ07970.1"/>
    </source>
</evidence>
<evidence type="ECO:0000256" key="4">
    <source>
        <dbReference type="ARBA" id="ARBA00023239"/>
    </source>
</evidence>
<dbReference type="InterPro" id="IPR031680">
    <property type="entry name" value="Hepar_II_III_N"/>
</dbReference>
<evidence type="ECO:0000259" key="6">
    <source>
        <dbReference type="Pfam" id="PF07940"/>
    </source>
</evidence>
<name>A0A482T0A2_HALHI</name>
<accession>A0A482T0A2</accession>
<dbReference type="GO" id="GO:0016829">
    <property type="term" value="F:lyase activity"/>
    <property type="evidence" value="ECO:0007669"/>
    <property type="project" value="UniProtKB-KW"/>
</dbReference>
<dbReference type="Pfam" id="PF16889">
    <property type="entry name" value="Hepar_II_III_N"/>
    <property type="match status" value="1"/>
</dbReference>
<evidence type="ECO:0000313" key="9">
    <source>
        <dbReference type="Proteomes" id="UP000293535"/>
    </source>
</evidence>
<feature type="region of interest" description="Disordered" evidence="5">
    <location>
        <begin position="608"/>
        <end position="627"/>
    </location>
</feature>
<dbReference type="PANTHER" id="PTHR39210:SF1">
    <property type="entry name" value="HEPARIN-SULFATE LYASE"/>
    <property type="match status" value="1"/>
</dbReference>
<feature type="domain" description="Heparin-sulfate lyase N-terminal" evidence="7">
    <location>
        <begin position="154"/>
        <end position="346"/>
    </location>
</feature>
<dbReference type="SUPFAM" id="SSF48230">
    <property type="entry name" value="Chondroitin AC/alginate lyase"/>
    <property type="match status" value="1"/>
</dbReference>
<protein>
    <submittedName>
        <fullName evidence="8">Alginate lyase family protein</fullName>
    </submittedName>
</protein>
<dbReference type="Gene3D" id="1.50.10.100">
    <property type="entry name" value="Chondroitin AC/alginate lyase"/>
    <property type="match status" value="1"/>
</dbReference>
<dbReference type="InterPro" id="IPR008929">
    <property type="entry name" value="Chondroitin_lyas"/>
</dbReference>
<dbReference type="EMBL" id="RZIG01000004">
    <property type="protein sequence ID" value="RYJ07970.1"/>
    <property type="molecule type" value="Genomic_DNA"/>
</dbReference>
<feature type="domain" description="Heparinase II/III-like C-terminal" evidence="6">
    <location>
        <begin position="370"/>
        <end position="594"/>
    </location>
</feature>
<organism evidence="8 9">
    <name type="scientific">Haloarcula hispanica</name>
    <dbReference type="NCBI Taxonomy" id="51589"/>
    <lineage>
        <taxon>Archaea</taxon>
        <taxon>Methanobacteriati</taxon>
        <taxon>Methanobacteriota</taxon>
        <taxon>Stenosarchaea group</taxon>
        <taxon>Halobacteria</taxon>
        <taxon>Halobacteriales</taxon>
        <taxon>Haloarculaceae</taxon>
        <taxon>Haloarcula</taxon>
    </lineage>
</organism>